<dbReference type="AlphaFoldDB" id="A0A1H1XZ37"/>
<keyword evidence="3" id="KW-1185">Reference proteome</keyword>
<dbReference type="InterPro" id="IPR018721">
    <property type="entry name" value="DUF2252"/>
</dbReference>
<organism evidence="2 3">
    <name type="scientific">Mucilaginibacter mallensis</name>
    <dbReference type="NCBI Taxonomy" id="652787"/>
    <lineage>
        <taxon>Bacteria</taxon>
        <taxon>Pseudomonadati</taxon>
        <taxon>Bacteroidota</taxon>
        <taxon>Sphingobacteriia</taxon>
        <taxon>Sphingobacteriales</taxon>
        <taxon>Sphingobacteriaceae</taxon>
        <taxon>Mucilaginibacter</taxon>
    </lineage>
</organism>
<dbReference type="OrthoDB" id="1491115at2"/>
<dbReference type="PANTHER" id="PTHR39441:SF1">
    <property type="entry name" value="DUF2252 DOMAIN-CONTAINING PROTEIN"/>
    <property type="match status" value="1"/>
</dbReference>
<dbReference type="RefSeq" id="WP_091373244.1">
    <property type="nucleotide sequence ID" value="NZ_LT629740.1"/>
</dbReference>
<gene>
    <name evidence="2" type="ORF">SAMN05216490_2582</name>
</gene>
<reference evidence="2 3" key="1">
    <citation type="submission" date="2016-10" db="EMBL/GenBank/DDBJ databases">
        <authorList>
            <person name="de Groot N.N."/>
        </authorList>
    </citation>
    <scope>NUCLEOTIDE SEQUENCE [LARGE SCALE GENOMIC DNA]</scope>
    <source>
        <strain evidence="2 3">MP1X4</strain>
    </source>
</reference>
<evidence type="ECO:0000313" key="2">
    <source>
        <dbReference type="EMBL" id="SDT14351.1"/>
    </source>
</evidence>
<sequence length="414" mass="47370">MSKLSERLLKFNKGLLTDMVQLKYKLMSENAFRFFRGTCHLFYEDLSKVQEFPVSPPTWICGDLHLENFGSFKGNNRMVYFDLNDFDEAILAPLCWEVSRTLTSIFVAFNALKIKPAEAKKAAKLFLKIYSEVLTGGKAYYIDPRTATGIVKSFMKAVKKRTEDELIQHLCETKDSSFKIAIDNKTHFKVDKALKAELEQKIPTWIKNARDLSKNYTVKDVAFRVAGTGSVGLKRYMFLLQHNKDKKKLVIVEMKQTRSSALSPYVSIKQPVWKSEAERLIFIKQKMQNISPALLSAINFQGDTYVFQEMQPTADKIKFELIEENDNKLERVIKDMAMLTASSQIRSGGIQGSSIIDELVAFGGQKDWQEALLTYAMNYSSQVADDYNQFLSDYNNGKFSPSDNEKPRKDIKSE</sequence>
<dbReference type="Proteomes" id="UP000199679">
    <property type="component" value="Chromosome I"/>
</dbReference>
<evidence type="ECO:0000313" key="3">
    <source>
        <dbReference type="Proteomes" id="UP000199679"/>
    </source>
</evidence>
<feature type="compositionally biased region" description="Basic and acidic residues" evidence="1">
    <location>
        <begin position="403"/>
        <end position="414"/>
    </location>
</feature>
<dbReference type="Pfam" id="PF10009">
    <property type="entry name" value="DUF2252"/>
    <property type="match status" value="1"/>
</dbReference>
<proteinExistence type="predicted"/>
<dbReference type="PANTHER" id="PTHR39441">
    <property type="entry name" value="DUF2252 DOMAIN-CONTAINING PROTEIN"/>
    <property type="match status" value="1"/>
</dbReference>
<evidence type="ECO:0000256" key="1">
    <source>
        <dbReference type="SAM" id="MobiDB-lite"/>
    </source>
</evidence>
<dbReference type="STRING" id="652787.SAMN05216490_2582"/>
<dbReference type="EMBL" id="LT629740">
    <property type="protein sequence ID" value="SDT14351.1"/>
    <property type="molecule type" value="Genomic_DNA"/>
</dbReference>
<accession>A0A1H1XZ37</accession>
<protein>
    <submittedName>
        <fullName evidence="2">Uncharacterized conserved protein, DUF2252 family</fullName>
    </submittedName>
</protein>
<name>A0A1H1XZ37_MUCMA</name>
<feature type="region of interest" description="Disordered" evidence="1">
    <location>
        <begin position="395"/>
        <end position="414"/>
    </location>
</feature>